<evidence type="ECO:0000313" key="10">
    <source>
        <dbReference type="EMBL" id="KAG2328355.1"/>
    </source>
</evidence>
<comment type="subcellular location">
    <subcellularLocation>
        <location evidence="1">Endoplasmic reticulum membrane</location>
        <topology evidence="1">Single-pass membrane protein</topology>
    </subcellularLocation>
</comment>
<gene>
    <name evidence="10" type="ORF">Bca52824_011083</name>
</gene>
<dbReference type="Proteomes" id="UP000886595">
    <property type="component" value="Unassembled WGS sequence"/>
</dbReference>
<comment type="caution">
    <text evidence="10">The sequence shown here is derived from an EMBL/GenBank/DDBJ whole genome shotgun (WGS) entry which is preliminary data.</text>
</comment>
<evidence type="ECO:0000256" key="3">
    <source>
        <dbReference type="ARBA" id="ARBA00022574"/>
    </source>
</evidence>
<organism evidence="10 11">
    <name type="scientific">Brassica carinata</name>
    <name type="common">Ethiopian mustard</name>
    <name type="synonym">Abyssinian cabbage</name>
    <dbReference type="NCBI Taxonomy" id="52824"/>
    <lineage>
        <taxon>Eukaryota</taxon>
        <taxon>Viridiplantae</taxon>
        <taxon>Streptophyta</taxon>
        <taxon>Embryophyta</taxon>
        <taxon>Tracheophyta</taxon>
        <taxon>Spermatophyta</taxon>
        <taxon>Magnoliopsida</taxon>
        <taxon>eudicotyledons</taxon>
        <taxon>Gunneridae</taxon>
        <taxon>Pentapetalae</taxon>
        <taxon>rosids</taxon>
        <taxon>malvids</taxon>
        <taxon>Brassicales</taxon>
        <taxon>Brassicaceae</taxon>
        <taxon>Brassiceae</taxon>
        <taxon>Brassica</taxon>
    </lineage>
</organism>
<keyword evidence="4" id="KW-0812">Transmembrane</keyword>
<keyword evidence="6" id="KW-0256">Endoplasmic reticulum</keyword>
<dbReference type="GO" id="GO:0006888">
    <property type="term" value="P:endoplasmic reticulum to Golgi vesicle-mediated transport"/>
    <property type="evidence" value="ECO:0007669"/>
    <property type="project" value="TreeGrafter"/>
</dbReference>
<accession>A0A8X7WFM2</accession>
<evidence type="ECO:0000256" key="5">
    <source>
        <dbReference type="ARBA" id="ARBA00022737"/>
    </source>
</evidence>
<dbReference type="EMBL" id="JAAMPC010000002">
    <property type="protein sequence ID" value="KAG2328355.1"/>
    <property type="molecule type" value="Genomic_DNA"/>
</dbReference>
<dbReference type="GO" id="GO:0005085">
    <property type="term" value="F:guanyl-nucleotide exchange factor activity"/>
    <property type="evidence" value="ECO:0007669"/>
    <property type="project" value="InterPro"/>
</dbReference>
<proteinExistence type="predicted"/>
<protein>
    <submittedName>
        <fullName evidence="10">Uncharacterized protein</fullName>
    </submittedName>
</protein>
<keyword evidence="11" id="KW-1185">Reference proteome</keyword>
<evidence type="ECO:0000256" key="7">
    <source>
        <dbReference type="ARBA" id="ARBA00022927"/>
    </source>
</evidence>
<keyword evidence="7" id="KW-0653">Protein transport</keyword>
<evidence type="ECO:0000256" key="4">
    <source>
        <dbReference type="ARBA" id="ARBA00022692"/>
    </source>
</evidence>
<keyword evidence="2" id="KW-0813">Transport</keyword>
<dbReference type="InterPro" id="IPR045260">
    <property type="entry name" value="Sec12-like"/>
</dbReference>
<keyword evidence="8" id="KW-1133">Transmembrane helix</keyword>
<dbReference type="PANTHER" id="PTHR23284">
    <property type="entry name" value="PROLACTIN REGULATORY ELEMENT BINDING PROTEIN"/>
    <property type="match status" value="1"/>
</dbReference>
<keyword evidence="9" id="KW-0472">Membrane</keyword>
<dbReference type="GO" id="GO:0005789">
    <property type="term" value="C:endoplasmic reticulum membrane"/>
    <property type="evidence" value="ECO:0007669"/>
    <property type="project" value="UniProtKB-SubCell"/>
</dbReference>
<name>A0A8X7WFM2_BRACI</name>
<keyword evidence="5" id="KW-0677">Repeat</keyword>
<sequence length="116" mass="12446">MANTQTYGFPIFAADWIPEETVRSKIDKDKENSEDGCESSTWTSQSCIALAGGGGAGGHGIPNVIVIYRVDLETNSLLEQPVGRVVVTGLPYRMASHPREGGLICALSESCKYVIL</sequence>
<dbReference type="GO" id="GO:0003400">
    <property type="term" value="P:regulation of COPII vesicle coating"/>
    <property type="evidence" value="ECO:0007669"/>
    <property type="project" value="TreeGrafter"/>
</dbReference>
<evidence type="ECO:0000256" key="1">
    <source>
        <dbReference type="ARBA" id="ARBA00004389"/>
    </source>
</evidence>
<dbReference type="PANTHER" id="PTHR23284:SF4">
    <property type="entry name" value="(RAPE) HYPOTHETICAL PROTEIN"/>
    <property type="match status" value="1"/>
</dbReference>
<dbReference type="OrthoDB" id="2013972at2759"/>
<evidence type="ECO:0000313" key="11">
    <source>
        <dbReference type="Proteomes" id="UP000886595"/>
    </source>
</evidence>
<dbReference type="InterPro" id="IPR015943">
    <property type="entry name" value="WD40/YVTN_repeat-like_dom_sf"/>
</dbReference>
<evidence type="ECO:0000256" key="8">
    <source>
        <dbReference type="ARBA" id="ARBA00022989"/>
    </source>
</evidence>
<evidence type="ECO:0000256" key="2">
    <source>
        <dbReference type="ARBA" id="ARBA00022448"/>
    </source>
</evidence>
<dbReference type="AlphaFoldDB" id="A0A8X7WFM2"/>
<evidence type="ECO:0000256" key="9">
    <source>
        <dbReference type="ARBA" id="ARBA00023136"/>
    </source>
</evidence>
<reference evidence="10 11" key="1">
    <citation type="submission" date="2020-02" db="EMBL/GenBank/DDBJ databases">
        <authorList>
            <person name="Ma Q."/>
            <person name="Huang Y."/>
            <person name="Song X."/>
            <person name="Pei D."/>
        </authorList>
    </citation>
    <scope>NUCLEOTIDE SEQUENCE [LARGE SCALE GENOMIC DNA]</scope>
    <source>
        <strain evidence="10">Sxm20200214</strain>
        <tissue evidence="10">Leaf</tissue>
    </source>
</reference>
<dbReference type="GO" id="GO:0015031">
    <property type="term" value="P:protein transport"/>
    <property type="evidence" value="ECO:0007669"/>
    <property type="project" value="UniProtKB-KW"/>
</dbReference>
<keyword evidence="3" id="KW-0853">WD repeat</keyword>
<dbReference type="Gene3D" id="2.130.10.10">
    <property type="entry name" value="YVTN repeat-like/Quinoprotein amine dehydrogenase"/>
    <property type="match status" value="1"/>
</dbReference>
<evidence type="ECO:0000256" key="6">
    <source>
        <dbReference type="ARBA" id="ARBA00022824"/>
    </source>
</evidence>